<organism evidence="1 2">
    <name type="scientific">Araneus ventricosus</name>
    <name type="common">Orbweaver spider</name>
    <name type="synonym">Epeira ventricosa</name>
    <dbReference type="NCBI Taxonomy" id="182803"/>
    <lineage>
        <taxon>Eukaryota</taxon>
        <taxon>Metazoa</taxon>
        <taxon>Ecdysozoa</taxon>
        <taxon>Arthropoda</taxon>
        <taxon>Chelicerata</taxon>
        <taxon>Arachnida</taxon>
        <taxon>Araneae</taxon>
        <taxon>Araneomorphae</taxon>
        <taxon>Entelegynae</taxon>
        <taxon>Araneoidea</taxon>
        <taxon>Araneidae</taxon>
        <taxon>Araneus</taxon>
    </lineage>
</organism>
<proteinExistence type="predicted"/>
<dbReference type="Proteomes" id="UP000499080">
    <property type="component" value="Unassembled WGS sequence"/>
</dbReference>
<comment type="caution">
    <text evidence="1">The sequence shown here is derived from an EMBL/GenBank/DDBJ whole genome shotgun (WGS) entry which is preliminary data.</text>
</comment>
<accession>A0A4Y2B3F0</accession>
<sequence>MTQFSLIKSTFRFEPTQGLLWDGYGNFKSCSDDEDDTRLSLLSGFSYHTNRRKFDPPSQISCTPDPDVWRIFGETKVRTWNPLVMKPKPYHEITAVLFIQMGKYQMLLEKKS</sequence>
<keyword evidence="2" id="KW-1185">Reference proteome</keyword>
<protein>
    <submittedName>
        <fullName evidence="1">Uncharacterized protein</fullName>
    </submittedName>
</protein>
<name>A0A4Y2B3F0_ARAVE</name>
<evidence type="ECO:0000313" key="1">
    <source>
        <dbReference type="EMBL" id="GBL86881.1"/>
    </source>
</evidence>
<evidence type="ECO:0000313" key="2">
    <source>
        <dbReference type="Proteomes" id="UP000499080"/>
    </source>
</evidence>
<reference evidence="1 2" key="1">
    <citation type="journal article" date="2019" name="Sci. Rep.">
        <title>Orb-weaving spider Araneus ventricosus genome elucidates the spidroin gene catalogue.</title>
        <authorList>
            <person name="Kono N."/>
            <person name="Nakamura H."/>
            <person name="Ohtoshi R."/>
            <person name="Moran D.A.P."/>
            <person name="Shinohara A."/>
            <person name="Yoshida Y."/>
            <person name="Fujiwara M."/>
            <person name="Mori M."/>
            <person name="Tomita M."/>
            <person name="Arakawa K."/>
        </authorList>
    </citation>
    <scope>NUCLEOTIDE SEQUENCE [LARGE SCALE GENOMIC DNA]</scope>
</reference>
<dbReference type="EMBL" id="BGPR01000050">
    <property type="protein sequence ID" value="GBL86881.1"/>
    <property type="molecule type" value="Genomic_DNA"/>
</dbReference>
<dbReference type="AlphaFoldDB" id="A0A4Y2B3F0"/>
<gene>
    <name evidence="1" type="ORF">AVEN_96100_1</name>
</gene>